<name>A0A0S4LNV7_9BACT</name>
<dbReference type="RefSeq" id="WP_090749307.1">
    <property type="nucleotide sequence ID" value="NZ_CZQA01000009.1"/>
</dbReference>
<sequence>MRMIQPAMQCSVRFATLLVLIMTILLPLQSVFGSGIARRDAVRSEEQHRQEAVQLAKEAADHGKSGQVGLFLSSAEAALQHAFKAGKDAHVDAGIVELKQALEQERAGHADAATQHAEQAVIHLSGK</sequence>
<proteinExistence type="predicted"/>
<evidence type="ECO:0000313" key="1">
    <source>
        <dbReference type="EMBL" id="CUS36770.1"/>
    </source>
</evidence>
<protein>
    <submittedName>
        <fullName evidence="1">Metal-binding protein SmbP (Modular protein)</fullName>
    </submittedName>
</protein>
<dbReference type="CDD" id="cd13840">
    <property type="entry name" value="SMBP_like"/>
    <property type="match status" value="1"/>
</dbReference>
<dbReference type="Pfam" id="PF16785">
    <property type="entry name" value="SMBP"/>
    <property type="match status" value="1"/>
</dbReference>
<gene>
    <name evidence="1" type="ORF">COMA1_30235</name>
</gene>
<evidence type="ECO:0000313" key="2">
    <source>
        <dbReference type="Proteomes" id="UP000199032"/>
    </source>
</evidence>
<dbReference type="GO" id="GO:0046872">
    <property type="term" value="F:metal ion binding"/>
    <property type="evidence" value="ECO:0007669"/>
    <property type="project" value="InterPro"/>
</dbReference>
<dbReference type="InterPro" id="IPR031877">
    <property type="entry name" value="SmbP"/>
</dbReference>
<keyword evidence="2" id="KW-1185">Reference proteome</keyword>
<dbReference type="EMBL" id="CZQA01000009">
    <property type="protein sequence ID" value="CUS36770.1"/>
    <property type="molecule type" value="Genomic_DNA"/>
</dbReference>
<dbReference type="AlphaFoldDB" id="A0A0S4LNV7"/>
<organism evidence="1 2">
    <name type="scientific">Candidatus Nitrospira nitrosa</name>
    <dbReference type="NCBI Taxonomy" id="1742972"/>
    <lineage>
        <taxon>Bacteria</taxon>
        <taxon>Pseudomonadati</taxon>
        <taxon>Nitrospirota</taxon>
        <taxon>Nitrospiria</taxon>
        <taxon>Nitrospirales</taxon>
        <taxon>Nitrospiraceae</taxon>
        <taxon>Nitrospira</taxon>
    </lineage>
</organism>
<dbReference type="Gene3D" id="1.20.120.660">
    <property type="entry name" value="IL-4 antagonist (De novo design) like domain"/>
    <property type="match status" value="1"/>
</dbReference>
<dbReference type="Proteomes" id="UP000199032">
    <property type="component" value="Unassembled WGS sequence"/>
</dbReference>
<reference evidence="1 2" key="1">
    <citation type="submission" date="2015-10" db="EMBL/GenBank/DDBJ databases">
        <authorList>
            <person name="Gilbert D.G."/>
        </authorList>
    </citation>
    <scope>NUCLEOTIDE SEQUENCE [LARGE SCALE GENOMIC DNA]</scope>
    <source>
        <strain evidence="1">COMA1</strain>
    </source>
</reference>
<accession>A0A0S4LNV7</accession>